<dbReference type="Proteomes" id="UP000325641">
    <property type="component" value="Chromosome"/>
</dbReference>
<sequence>MKTLHSLTIALAAFAVLSAATPGQAEQATPSCIYASRSYSDGAFLCVQKSIALICRSDGGRFSWTTVTDKDLADRCTAPVSHVRPHHARVRTAAYRVHHRDPSISAAKCFDFNGKRYCE</sequence>
<evidence type="ECO:0000313" key="2">
    <source>
        <dbReference type="EMBL" id="QFI74037.1"/>
    </source>
</evidence>
<protein>
    <submittedName>
        <fullName evidence="2">DUF1496 domain-containing protein</fullName>
    </submittedName>
</protein>
<evidence type="ECO:0000256" key="1">
    <source>
        <dbReference type="SAM" id="SignalP"/>
    </source>
</evidence>
<keyword evidence="1" id="KW-0732">Signal</keyword>
<dbReference type="OrthoDB" id="8243200at2"/>
<dbReference type="RefSeq" id="WP_151646553.1">
    <property type="nucleotide sequence ID" value="NZ_CP044543.1"/>
</dbReference>
<dbReference type="KEGG" id="bbet:F8237_17480"/>
<gene>
    <name evidence="2" type="ORF">F8237_17480</name>
</gene>
<evidence type="ECO:0000313" key="3">
    <source>
        <dbReference type="Proteomes" id="UP000325641"/>
    </source>
</evidence>
<reference evidence="3" key="1">
    <citation type="submission" date="2019-10" db="EMBL/GenBank/DDBJ databases">
        <title>Complete Genome Sequence of Bradyrhizobium betae type strain PL7HG1T.</title>
        <authorList>
            <person name="Bromfield E.S.P."/>
            <person name="Cloutier S."/>
        </authorList>
    </citation>
    <scope>NUCLEOTIDE SEQUENCE [LARGE SCALE GENOMIC DNA]</scope>
    <source>
        <strain evidence="3">PL7HG1</strain>
    </source>
</reference>
<organism evidence="2 3">
    <name type="scientific">Bradyrhizobium betae</name>
    <dbReference type="NCBI Taxonomy" id="244734"/>
    <lineage>
        <taxon>Bacteria</taxon>
        <taxon>Pseudomonadati</taxon>
        <taxon>Pseudomonadota</taxon>
        <taxon>Alphaproteobacteria</taxon>
        <taxon>Hyphomicrobiales</taxon>
        <taxon>Nitrobacteraceae</taxon>
        <taxon>Bradyrhizobium</taxon>
    </lineage>
</organism>
<dbReference type="AlphaFoldDB" id="A0A5P6P6N5"/>
<dbReference type="EMBL" id="CP044543">
    <property type="protein sequence ID" value="QFI74037.1"/>
    <property type="molecule type" value="Genomic_DNA"/>
</dbReference>
<accession>A0A5P6P6N5</accession>
<name>A0A5P6P6N5_9BRAD</name>
<proteinExistence type="predicted"/>
<feature type="chain" id="PRO_5025031418" evidence="1">
    <location>
        <begin position="26"/>
        <end position="119"/>
    </location>
</feature>
<feature type="signal peptide" evidence="1">
    <location>
        <begin position="1"/>
        <end position="25"/>
    </location>
</feature>